<evidence type="ECO:0000256" key="3">
    <source>
        <dbReference type="ARBA" id="ARBA00007282"/>
    </source>
</evidence>
<feature type="domain" description="Wax synthase" evidence="9">
    <location>
        <begin position="227"/>
        <end position="309"/>
    </location>
</feature>
<evidence type="ECO:0000256" key="1">
    <source>
        <dbReference type="ARBA" id="ARBA00004141"/>
    </source>
</evidence>
<dbReference type="GO" id="GO:0008374">
    <property type="term" value="F:O-acyltransferase activity"/>
    <property type="evidence" value="ECO:0007669"/>
    <property type="project" value="InterPro"/>
</dbReference>
<evidence type="ECO:0000256" key="8">
    <source>
        <dbReference type="SAM" id="Phobius"/>
    </source>
</evidence>
<evidence type="ECO:0000256" key="6">
    <source>
        <dbReference type="ARBA" id="ARBA00022989"/>
    </source>
</evidence>
<evidence type="ECO:0000256" key="4">
    <source>
        <dbReference type="ARBA" id="ARBA00022679"/>
    </source>
</evidence>
<comment type="pathway">
    <text evidence="2">Secondary metabolite biosynthesis.</text>
</comment>
<keyword evidence="6 8" id="KW-1133">Transmembrane helix</keyword>
<dbReference type="Pfam" id="PF13813">
    <property type="entry name" value="MBOAT_2"/>
    <property type="match status" value="1"/>
</dbReference>
<comment type="caution">
    <text evidence="10">The sequence shown here is derived from an EMBL/GenBank/DDBJ whole genome shotgun (WGS) entry which is preliminary data.</text>
</comment>
<feature type="transmembrane region" description="Helical" evidence="8">
    <location>
        <begin position="272"/>
        <end position="293"/>
    </location>
</feature>
<keyword evidence="4 10" id="KW-0808">Transferase</keyword>
<dbReference type="GO" id="GO:0006629">
    <property type="term" value="P:lipid metabolic process"/>
    <property type="evidence" value="ECO:0007669"/>
    <property type="project" value="InterPro"/>
</dbReference>
<feature type="transmembrane region" description="Helical" evidence="8">
    <location>
        <begin position="190"/>
        <end position="220"/>
    </location>
</feature>
<evidence type="ECO:0000313" key="11">
    <source>
        <dbReference type="Proteomes" id="UP000193467"/>
    </source>
</evidence>
<evidence type="ECO:0000259" key="9">
    <source>
        <dbReference type="Pfam" id="PF13813"/>
    </source>
</evidence>
<feature type="transmembrane region" description="Helical" evidence="8">
    <location>
        <begin position="151"/>
        <end position="169"/>
    </location>
</feature>
<accession>A0A1Y2ERZ4</accession>
<evidence type="ECO:0000313" key="10">
    <source>
        <dbReference type="EMBL" id="ORY74044.1"/>
    </source>
</evidence>
<feature type="transmembrane region" description="Helical" evidence="8">
    <location>
        <begin position="41"/>
        <end position="59"/>
    </location>
</feature>
<comment type="similarity">
    <text evidence="3">Belongs to the wax synthase family.</text>
</comment>
<dbReference type="AlphaFoldDB" id="A0A1Y2ERZ4"/>
<evidence type="ECO:0000256" key="5">
    <source>
        <dbReference type="ARBA" id="ARBA00022692"/>
    </source>
</evidence>
<organism evidence="10 11">
    <name type="scientific">Leucosporidium creatinivorum</name>
    <dbReference type="NCBI Taxonomy" id="106004"/>
    <lineage>
        <taxon>Eukaryota</taxon>
        <taxon>Fungi</taxon>
        <taxon>Dikarya</taxon>
        <taxon>Basidiomycota</taxon>
        <taxon>Pucciniomycotina</taxon>
        <taxon>Microbotryomycetes</taxon>
        <taxon>Leucosporidiales</taxon>
        <taxon>Leucosporidium</taxon>
    </lineage>
</organism>
<feature type="transmembrane region" description="Helical" evidence="8">
    <location>
        <begin position="337"/>
        <end position="357"/>
    </location>
</feature>
<evidence type="ECO:0000256" key="7">
    <source>
        <dbReference type="ARBA" id="ARBA00023136"/>
    </source>
</evidence>
<dbReference type="PANTHER" id="PTHR31595:SF57">
    <property type="entry name" value="OS04G0481900 PROTEIN"/>
    <property type="match status" value="1"/>
</dbReference>
<protein>
    <submittedName>
        <fullName evidence="10">Membrane bound O-acyl transferase family-domain-containing protein</fullName>
    </submittedName>
</protein>
<dbReference type="InterPro" id="IPR032805">
    <property type="entry name" value="Wax_synthase_dom"/>
</dbReference>
<dbReference type="PANTHER" id="PTHR31595">
    <property type="entry name" value="LONG-CHAIN-ALCOHOL O-FATTY-ACYLTRANSFERASE 3-RELATED"/>
    <property type="match status" value="1"/>
</dbReference>
<dbReference type="InterPro" id="IPR044851">
    <property type="entry name" value="Wax_synthase"/>
</dbReference>
<dbReference type="STRING" id="106004.A0A1Y2ERZ4"/>
<dbReference type="OrthoDB" id="1077582at2759"/>
<name>A0A1Y2ERZ4_9BASI</name>
<dbReference type="Proteomes" id="UP000193467">
    <property type="component" value="Unassembled WGS sequence"/>
</dbReference>
<sequence length="386" mass="43117">MDLASLLAIPSLHLRPPIDPLLAAAPSLLLLVLFLLPPSRFLSAALLPPLLLLALYPPLAYTTGDPGADFALASTNFQRCLIALDRFLFTDNLETTFIKPGQTGAPKGWRRIWWAVENTMLQRGVGTKWEVRNVPKGGRKLSRVNFTITRLGRAIVAFLVFDIVSAYMQRGDYFKQRVQFVDLPFAERQFNSVCVGIASSVAMFILYDVICAVSVGLGVWSPEESADLFGSPRVLTSLRNFWGSFWHQCFRRVFESPVHFLLTSLSLPRSSLPANLLALFIPFTLSALQHAYAVYAMNRTGLRTFLFFFIQPVGLIAEALVQRMAKGLGVEMESSMARMAGTCWMVTWLLWAGPLFFDDLVQAGMWEKKPPFNLTEGLLSGNWANK</sequence>
<proteinExistence type="inferred from homology"/>
<feature type="transmembrane region" description="Helical" evidence="8">
    <location>
        <begin position="305"/>
        <end position="325"/>
    </location>
</feature>
<feature type="transmembrane region" description="Helical" evidence="8">
    <location>
        <begin position="20"/>
        <end position="36"/>
    </location>
</feature>
<evidence type="ECO:0000256" key="2">
    <source>
        <dbReference type="ARBA" id="ARBA00005179"/>
    </source>
</evidence>
<gene>
    <name evidence="10" type="ORF">BCR35DRAFT_306822</name>
</gene>
<comment type="subcellular location">
    <subcellularLocation>
        <location evidence="1">Membrane</location>
        <topology evidence="1">Multi-pass membrane protein</topology>
    </subcellularLocation>
</comment>
<keyword evidence="11" id="KW-1185">Reference proteome</keyword>
<keyword evidence="5 8" id="KW-0812">Transmembrane</keyword>
<dbReference type="InParanoid" id="A0A1Y2ERZ4"/>
<dbReference type="EMBL" id="MCGR01000043">
    <property type="protein sequence ID" value="ORY74044.1"/>
    <property type="molecule type" value="Genomic_DNA"/>
</dbReference>
<reference evidence="10 11" key="1">
    <citation type="submission" date="2016-07" db="EMBL/GenBank/DDBJ databases">
        <title>Pervasive Adenine N6-methylation of Active Genes in Fungi.</title>
        <authorList>
            <consortium name="DOE Joint Genome Institute"/>
            <person name="Mondo S.J."/>
            <person name="Dannebaum R.O."/>
            <person name="Kuo R.C."/>
            <person name="Labutti K."/>
            <person name="Haridas S."/>
            <person name="Kuo A."/>
            <person name="Salamov A."/>
            <person name="Ahrendt S.R."/>
            <person name="Lipzen A."/>
            <person name="Sullivan W."/>
            <person name="Andreopoulos W.B."/>
            <person name="Clum A."/>
            <person name="Lindquist E."/>
            <person name="Daum C."/>
            <person name="Ramamoorthy G.K."/>
            <person name="Gryganskyi A."/>
            <person name="Culley D."/>
            <person name="Magnuson J.K."/>
            <person name="James T.Y."/>
            <person name="O'Malley M.A."/>
            <person name="Stajich J.E."/>
            <person name="Spatafora J.W."/>
            <person name="Visel A."/>
            <person name="Grigoriev I.V."/>
        </authorList>
    </citation>
    <scope>NUCLEOTIDE SEQUENCE [LARGE SCALE GENOMIC DNA]</scope>
    <source>
        <strain evidence="10 11">62-1032</strain>
    </source>
</reference>
<dbReference type="GO" id="GO:0016020">
    <property type="term" value="C:membrane"/>
    <property type="evidence" value="ECO:0007669"/>
    <property type="project" value="UniProtKB-SubCell"/>
</dbReference>
<keyword evidence="7 8" id="KW-0472">Membrane</keyword>